<protein>
    <submittedName>
        <fullName evidence="1">Uncharacterized protein</fullName>
    </submittedName>
</protein>
<dbReference type="RefSeq" id="WP_073220935.1">
    <property type="nucleotide sequence ID" value="NZ_FNNS01000025.1"/>
</dbReference>
<dbReference type="OrthoDB" id="1339084at2"/>
<gene>
    <name evidence="1" type="ORF">SAMN04487908_12715</name>
</gene>
<organism evidence="1 2">
    <name type="scientific">Aequorivita viscosa</name>
    <dbReference type="NCBI Taxonomy" id="797419"/>
    <lineage>
        <taxon>Bacteria</taxon>
        <taxon>Pseudomonadati</taxon>
        <taxon>Bacteroidota</taxon>
        <taxon>Flavobacteriia</taxon>
        <taxon>Flavobacteriales</taxon>
        <taxon>Flavobacteriaceae</taxon>
        <taxon>Aequorivita</taxon>
    </lineage>
</organism>
<dbReference type="EMBL" id="FQYV01000027">
    <property type="protein sequence ID" value="SHJ82492.1"/>
    <property type="molecule type" value="Genomic_DNA"/>
</dbReference>
<dbReference type="Proteomes" id="UP000184172">
    <property type="component" value="Unassembled WGS sequence"/>
</dbReference>
<name>A0A1M6MG97_9FLAO</name>
<proteinExistence type="predicted"/>
<dbReference type="AlphaFoldDB" id="A0A1M6MG97"/>
<accession>A0A1M6MG97</accession>
<keyword evidence="2" id="KW-1185">Reference proteome</keyword>
<reference evidence="2" key="1">
    <citation type="submission" date="2016-11" db="EMBL/GenBank/DDBJ databases">
        <authorList>
            <person name="Varghese N."/>
            <person name="Submissions S."/>
        </authorList>
    </citation>
    <scope>NUCLEOTIDE SEQUENCE [LARGE SCALE GENOMIC DNA]</scope>
    <source>
        <strain evidence="2">DSM 26349</strain>
    </source>
</reference>
<sequence length="203" mass="23790">MNTNLFWSWFLANEKKLRSIHTLPEIEGKQLLFWFYQYLRCYSADIGFQILIKTSSKKRRTLTFFTSGDSEAHQIISNLIQSAPKIPNWIISTTVETLSEDDSEYLENEFNINKASFITSNIKSWIQHIDPVTNKLIVGIILNFPTANINPEIAHLTVVRILKEILGDYIYNHRIENIIIHNQLPNDKKVFELRELKLYLEGY</sequence>
<evidence type="ECO:0000313" key="2">
    <source>
        <dbReference type="Proteomes" id="UP000184172"/>
    </source>
</evidence>
<evidence type="ECO:0000313" key="1">
    <source>
        <dbReference type="EMBL" id="SHJ82492.1"/>
    </source>
</evidence>